<proteinExistence type="predicted"/>
<dbReference type="Proteomes" id="UP000886748">
    <property type="component" value="Unassembled WGS sequence"/>
</dbReference>
<organism evidence="1 2">
    <name type="scientific">Candidatus Limenecus avicola</name>
    <dbReference type="NCBI Taxonomy" id="2840847"/>
    <lineage>
        <taxon>Bacteria</taxon>
        <taxon>Bacillati</taxon>
        <taxon>Bacillota</taxon>
        <taxon>Clostridia</taxon>
        <taxon>Eubacteriales</taxon>
        <taxon>Clostridiaceae</taxon>
        <taxon>Clostridiaceae incertae sedis</taxon>
        <taxon>Candidatus Limenecus</taxon>
    </lineage>
</organism>
<reference evidence="1" key="1">
    <citation type="submission" date="2020-10" db="EMBL/GenBank/DDBJ databases">
        <authorList>
            <person name="Gilroy R."/>
        </authorList>
    </citation>
    <scope>NUCLEOTIDE SEQUENCE</scope>
    <source>
        <strain evidence="1">CHK154-7741</strain>
    </source>
</reference>
<protein>
    <submittedName>
        <fullName evidence="1">Uncharacterized protein</fullName>
    </submittedName>
</protein>
<name>A0A9D1N173_9CLOT</name>
<reference evidence="1" key="2">
    <citation type="journal article" date="2021" name="PeerJ">
        <title>Extensive microbial diversity within the chicken gut microbiome revealed by metagenomics and culture.</title>
        <authorList>
            <person name="Gilroy R."/>
            <person name="Ravi A."/>
            <person name="Getino M."/>
            <person name="Pursley I."/>
            <person name="Horton D.L."/>
            <person name="Alikhan N.F."/>
            <person name="Baker D."/>
            <person name="Gharbi K."/>
            <person name="Hall N."/>
            <person name="Watson M."/>
            <person name="Adriaenssens E.M."/>
            <person name="Foster-Nyarko E."/>
            <person name="Jarju S."/>
            <person name="Secka A."/>
            <person name="Antonio M."/>
            <person name="Oren A."/>
            <person name="Chaudhuri R.R."/>
            <person name="La Ragione R."/>
            <person name="Hildebrand F."/>
            <person name="Pallen M.J."/>
        </authorList>
    </citation>
    <scope>NUCLEOTIDE SEQUENCE</scope>
    <source>
        <strain evidence="1">CHK154-7741</strain>
    </source>
</reference>
<evidence type="ECO:0000313" key="2">
    <source>
        <dbReference type="Proteomes" id="UP000886748"/>
    </source>
</evidence>
<evidence type="ECO:0000313" key="1">
    <source>
        <dbReference type="EMBL" id="HIU93224.1"/>
    </source>
</evidence>
<dbReference type="AlphaFoldDB" id="A0A9D1N173"/>
<dbReference type="EMBL" id="DVOD01000064">
    <property type="protein sequence ID" value="HIU93224.1"/>
    <property type="molecule type" value="Genomic_DNA"/>
</dbReference>
<gene>
    <name evidence="1" type="ORF">IAD26_08860</name>
</gene>
<accession>A0A9D1N173</accession>
<sequence>MANIVKVTQKNLYNMLARHNSRLIRRQTQLPDFSNLYDHKLTEFEYKKLSDIIRTKGSCLKALNDGKKLYKLETQQGTLLAKVKDKEVTQVSFPGFFSQNDVNKFNYKNGESRTQYIKRTTDFEKDETKILFHSTHYYPNGNGWRDSLTGKPPKEYMDKNYTTIKSRRETWLTNGGNSSELVQSVTADGKVQHNIARRYEWVKTIDENKYVSSNLDGTYSIFHNGKKMQGTALKDKNGALMGFRIENQTFLPAELMKILHLPEKWGNEIAKAYIKLLS</sequence>
<comment type="caution">
    <text evidence="1">The sequence shown here is derived from an EMBL/GenBank/DDBJ whole genome shotgun (WGS) entry which is preliminary data.</text>
</comment>